<organism evidence="4 5">
    <name type="scientific">Lithohypha guttulata</name>
    <dbReference type="NCBI Taxonomy" id="1690604"/>
    <lineage>
        <taxon>Eukaryota</taxon>
        <taxon>Fungi</taxon>
        <taxon>Dikarya</taxon>
        <taxon>Ascomycota</taxon>
        <taxon>Pezizomycotina</taxon>
        <taxon>Eurotiomycetes</taxon>
        <taxon>Chaetothyriomycetidae</taxon>
        <taxon>Chaetothyriales</taxon>
        <taxon>Trichomeriaceae</taxon>
        <taxon>Lithohypha</taxon>
    </lineage>
</organism>
<sequence>MLAGLLNRGSRLAYIQYHAHHCGNGLNRYSRAFSSCPVQQSKLQIGDRVLLRWKQGKTSKRKLTKPLREDGETDIDSHPIKHSYLIGQESNVRLLSTSKDRLRKLSVFARHPTLDEFTSLAPRRVAPIYATYAETIVALLDIHNEPPSLENDSRKSGPTFQILEAGTGHGSLTLQLARAIASANPPPSEDIKPRASKLTKYRAGEEIDEGDNSGESDALNEWRKQRRAVVHTVDIDPLNREHADKLIRSFRNAAYWPHIDFYAGNVKEWAAEKLSSTEQQPFLDIVILDMPGVEEYISSVVGAVKSGGQLLVFVPQITQIASCVQEIVGNDLGLKLEKVVELGDGISNGRLWDVRLADLRNTRLSKFAKDGAEHEPGSEAELNIVHGRQPTKSAVGTIPPMVCRPMVGETTRGGGFVALWKKVQSAEALQISQ</sequence>
<evidence type="ECO:0000313" key="4">
    <source>
        <dbReference type="EMBL" id="KAK5088492.1"/>
    </source>
</evidence>
<dbReference type="SUPFAM" id="SSF53335">
    <property type="entry name" value="S-adenosyl-L-methionine-dependent methyltransferases"/>
    <property type="match status" value="1"/>
</dbReference>
<evidence type="ECO:0000313" key="5">
    <source>
        <dbReference type="Proteomes" id="UP001309876"/>
    </source>
</evidence>
<name>A0AAN7T2P4_9EURO</name>
<proteinExistence type="predicted"/>
<keyword evidence="5" id="KW-1185">Reference proteome</keyword>
<dbReference type="InterPro" id="IPR029063">
    <property type="entry name" value="SAM-dependent_MTases_sf"/>
</dbReference>
<dbReference type="Proteomes" id="UP001309876">
    <property type="component" value="Unassembled WGS sequence"/>
</dbReference>
<evidence type="ECO:0000256" key="1">
    <source>
        <dbReference type="ARBA" id="ARBA00012796"/>
    </source>
</evidence>
<dbReference type="GO" id="GO:0160107">
    <property type="term" value="F:tRNA (adenine(58)-N1)-methyltransferase activity"/>
    <property type="evidence" value="ECO:0007669"/>
    <property type="project" value="UniProtKB-EC"/>
</dbReference>
<dbReference type="InterPro" id="IPR014816">
    <property type="entry name" value="tRNA_MeTrfase_Gcd14"/>
</dbReference>
<gene>
    <name evidence="4" type="ORF">LTR05_002710</name>
</gene>
<evidence type="ECO:0000256" key="2">
    <source>
        <dbReference type="ARBA" id="ARBA00015963"/>
    </source>
</evidence>
<evidence type="ECO:0000256" key="3">
    <source>
        <dbReference type="ARBA" id="ARBA00033309"/>
    </source>
</evidence>
<dbReference type="PROSITE" id="PS51620">
    <property type="entry name" value="SAM_TRM61"/>
    <property type="match status" value="1"/>
</dbReference>
<dbReference type="EMBL" id="JAVRRJ010000002">
    <property type="protein sequence ID" value="KAK5088492.1"/>
    <property type="molecule type" value="Genomic_DNA"/>
</dbReference>
<dbReference type="GO" id="GO:0030488">
    <property type="term" value="P:tRNA methylation"/>
    <property type="evidence" value="ECO:0007669"/>
    <property type="project" value="InterPro"/>
</dbReference>
<reference evidence="4 5" key="1">
    <citation type="submission" date="2023-08" db="EMBL/GenBank/DDBJ databases">
        <title>Black Yeasts Isolated from many extreme environments.</title>
        <authorList>
            <person name="Coleine C."/>
            <person name="Stajich J.E."/>
            <person name="Selbmann L."/>
        </authorList>
    </citation>
    <scope>NUCLEOTIDE SEQUENCE [LARGE SCALE GENOMIC DNA]</scope>
    <source>
        <strain evidence="4 5">CCFEE 5910</strain>
    </source>
</reference>
<dbReference type="GO" id="GO:0005739">
    <property type="term" value="C:mitochondrion"/>
    <property type="evidence" value="ECO:0007669"/>
    <property type="project" value="TreeGrafter"/>
</dbReference>
<dbReference type="PANTHER" id="PTHR12133:SF1">
    <property type="entry name" value="TRNA (ADENINE(58)-N(1))-METHYLTRANSFERASE, MITOCHONDRIAL"/>
    <property type="match status" value="1"/>
</dbReference>
<dbReference type="GO" id="GO:0031515">
    <property type="term" value="C:tRNA (m1A) methyltransferase complex"/>
    <property type="evidence" value="ECO:0007669"/>
    <property type="project" value="InterPro"/>
</dbReference>
<dbReference type="PANTHER" id="PTHR12133">
    <property type="entry name" value="TRNA (ADENINE(58)-N(1))-METHYLTRANSFERASE"/>
    <property type="match status" value="1"/>
</dbReference>
<dbReference type="AlphaFoldDB" id="A0AAN7T2P4"/>
<accession>A0AAN7T2P4</accession>
<dbReference type="Gene3D" id="3.40.50.150">
    <property type="entry name" value="Vaccinia Virus protein VP39"/>
    <property type="match status" value="1"/>
</dbReference>
<comment type="caution">
    <text evidence="4">The sequence shown here is derived from an EMBL/GenBank/DDBJ whole genome shotgun (WGS) entry which is preliminary data.</text>
</comment>
<dbReference type="EC" id="2.1.1.220" evidence="1"/>
<protein>
    <recommendedName>
        <fullName evidence="2">tRNA (adenine(58)-N(1))-methyltransferase catalytic subunit TRM61</fullName>
        <ecNumber evidence="1">2.1.1.220</ecNumber>
    </recommendedName>
    <alternativeName>
        <fullName evidence="3">tRNA(m1A58)-methyltransferase subunit TRM61</fullName>
    </alternativeName>
</protein>